<evidence type="ECO:0000313" key="2">
    <source>
        <dbReference type="EMBL" id="JAD07523.1"/>
    </source>
</evidence>
<feature type="signal peptide" evidence="1">
    <location>
        <begin position="1"/>
        <end position="22"/>
    </location>
</feature>
<dbReference type="GeneID" id="105213809"/>
<organism evidence="2">
    <name type="scientific">Zeugodacus cucurbitae</name>
    <name type="common">Melon fruit fly</name>
    <name type="synonym">Bactrocera cucurbitae</name>
    <dbReference type="NCBI Taxonomy" id="28588"/>
    <lineage>
        <taxon>Eukaryota</taxon>
        <taxon>Metazoa</taxon>
        <taxon>Ecdysozoa</taxon>
        <taxon>Arthropoda</taxon>
        <taxon>Hexapoda</taxon>
        <taxon>Insecta</taxon>
        <taxon>Pterygota</taxon>
        <taxon>Neoptera</taxon>
        <taxon>Endopterygota</taxon>
        <taxon>Diptera</taxon>
        <taxon>Brachycera</taxon>
        <taxon>Muscomorpha</taxon>
        <taxon>Tephritoidea</taxon>
        <taxon>Tephritidae</taxon>
        <taxon>Zeugodacus</taxon>
        <taxon>Zeugodacus</taxon>
    </lineage>
</organism>
<keyword evidence="1" id="KW-0732">Signal</keyword>
<protein>
    <submittedName>
        <fullName evidence="2">30S ribosomal protein S15</fullName>
    </submittedName>
</protein>
<dbReference type="OrthoDB" id="8024113at2759"/>
<sequence>MHYISSVLCLLSLAQLPVFNNGEPLFGNENVHIKVHVPGASIDCEPANKITHPHHHQQHKHHKYPSHKPVRPQLRHNQFDDLLENILLSEFESPTINTHLDYTEHTDDINEHLPQHTEGYKSDYGKVVDKRPENFVKTYKIIEYKEPIISKNIYPTQQRHKHQHKPKTHNELYRVVESKYLPSTAEEHELHNTNHYQYPIRTQTKSTKPHTNSKATTYLTTANDYNGFKSAHKTESSSYNDANSDPHVAFKPNTNIYLPPYETPVSSVDQTDTVAYNVLTPKDTLSLPKETEPLFSSADSSPLDDFQPNTNVYLPPYQTPAILGAAHKFLTPKETLSLPTKEAEDFHGQFKSPTFNDGHFKPFIGDKYLPVGGESSITQAAAETYTGIDSYSASHVQGLDHHSHSPYRRWSTLI</sequence>
<evidence type="ECO:0000256" key="1">
    <source>
        <dbReference type="SAM" id="SignalP"/>
    </source>
</evidence>
<dbReference type="AlphaFoldDB" id="A0A0A1XA31"/>
<dbReference type="GO" id="GO:0005840">
    <property type="term" value="C:ribosome"/>
    <property type="evidence" value="ECO:0007669"/>
    <property type="project" value="UniProtKB-KW"/>
</dbReference>
<name>A0A0A1XA31_ZEUCU</name>
<dbReference type="EMBL" id="GBXI01006769">
    <property type="protein sequence ID" value="JAD07523.1"/>
    <property type="molecule type" value="Transcribed_RNA"/>
</dbReference>
<gene>
    <name evidence="2" type="primary">rpsO</name>
    <name evidence="2" type="ORF">g.132</name>
</gene>
<reference evidence="2" key="2">
    <citation type="journal article" date="2015" name="Gigascience">
        <title>Reconstructing a comprehensive transcriptome assembly of a white-pupal translocated strain of the pest fruit fly Bactrocera cucurbitae.</title>
        <authorList>
            <person name="Sim S.B."/>
            <person name="Calla B."/>
            <person name="Hall B."/>
            <person name="DeRego T."/>
            <person name="Geib S.M."/>
        </authorList>
    </citation>
    <scope>NUCLEOTIDE SEQUENCE</scope>
</reference>
<keyword evidence="2" id="KW-0687">Ribonucleoprotein</keyword>
<feature type="chain" id="PRO_5001994699" evidence="1">
    <location>
        <begin position="23"/>
        <end position="414"/>
    </location>
</feature>
<keyword evidence="2" id="KW-0689">Ribosomal protein</keyword>
<accession>A0A0A1XA31</accession>
<reference evidence="2" key="1">
    <citation type="submission" date="2014-11" db="EMBL/GenBank/DDBJ databases">
        <authorList>
            <person name="Geib S."/>
        </authorList>
    </citation>
    <scope>NUCLEOTIDE SEQUENCE</scope>
</reference>
<proteinExistence type="predicted"/>